<organism evidence="10 12">
    <name type="scientific">Polyrhizophydium stewartii</name>
    <dbReference type="NCBI Taxonomy" id="2732419"/>
    <lineage>
        <taxon>Eukaryota</taxon>
        <taxon>Fungi</taxon>
        <taxon>Fungi incertae sedis</taxon>
        <taxon>Chytridiomycota</taxon>
        <taxon>Chytridiomycota incertae sedis</taxon>
        <taxon>Chytridiomycetes</taxon>
        <taxon>Rhizophydiales</taxon>
        <taxon>Rhizophydiales incertae sedis</taxon>
        <taxon>Polyrhizophydium</taxon>
    </lineage>
</organism>
<feature type="transmembrane region" description="Helical" evidence="9">
    <location>
        <begin position="87"/>
        <end position="112"/>
    </location>
</feature>
<comment type="caution">
    <text evidence="10">The sequence shown here is derived from an EMBL/GenBank/DDBJ whole genome shotgun (WGS) entry which is preliminary data.</text>
</comment>
<evidence type="ECO:0000256" key="6">
    <source>
        <dbReference type="ARBA" id="ARBA00023065"/>
    </source>
</evidence>
<dbReference type="InterPro" id="IPR044669">
    <property type="entry name" value="YneE/VCCN1/2-like"/>
</dbReference>
<evidence type="ECO:0000256" key="2">
    <source>
        <dbReference type="ARBA" id="ARBA00022448"/>
    </source>
</evidence>
<keyword evidence="12" id="KW-1185">Reference proteome</keyword>
<evidence type="ECO:0000256" key="8">
    <source>
        <dbReference type="SAM" id="MobiDB-lite"/>
    </source>
</evidence>
<evidence type="ECO:0000313" key="10">
    <source>
        <dbReference type="EMBL" id="KAL2911231.1"/>
    </source>
</evidence>
<dbReference type="PANTHER" id="PTHR33281:SF19">
    <property type="entry name" value="VOLTAGE-DEPENDENT ANION CHANNEL-FORMING PROTEIN YNEE"/>
    <property type="match status" value="1"/>
</dbReference>
<name>A0ABR4MVD9_9FUNG</name>
<feature type="compositionally biased region" description="Polar residues" evidence="8">
    <location>
        <begin position="19"/>
        <end position="32"/>
    </location>
</feature>
<dbReference type="EMBL" id="JADGIZ020000081">
    <property type="protein sequence ID" value="KAL2912001.1"/>
    <property type="molecule type" value="Genomic_DNA"/>
</dbReference>
<reference evidence="10 12" key="1">
    <citation type="submission" date="2023-09" db="EMBL/GenBank/DDBJ databases">
        <title>Pangenome analysis of Batrachochytrium dendrobatidis and related Chytrids.</title>
        <authorList>
            <person name="Yacoub M.N."/>
            <person name="Stajich J.E."/>
            <person name="James T.Y."/>
        </authorList>
    </citation>
    <scope>NUCLEOTIDE SEQUENCE [LARGE SCALE GENOMIC DNA]</scope>
    <source>
        <strain evidence="10 12">JEL0888</strain>
    </source>
</reference>
<evidence type="ECO:0000256" key="1">
    <source>
        <dbReference type="ARBA" id="ARBA00004651"/>
    </source>
</evidence>
<evidence type="ECO:0000256" key="9">
    <source>
        <dbReference type="SAM" id="Phobius"/>
    </source>
</evidence>
<evidence type="ECO:0000313" key="12">
    <source>
        <dbReference type="Proteomes" id="UP001527925"/>
    </source>
</evidence>
<evidence type="ECO:0000256" key="3">
    <source>
        <dbReference type="ARBA" id="ARBA00022475"/>
    </source>
</evidence>
<feature type="region of interest" description="Disordered" evidence="8">
    <location>
        <begin position="1"/>
        <end position="32"/>
    </location>
</feature>
<evidence type="ECO:0000313" key="11">
    <source>
        <dbReference type="EMBL" id="KAL2912001.1"/>
    </source>
</evidence>
<dbReference type="Pfam" id="PF25539">
    <property type="entry name" value="Bestrophin_2"/>
    <property type="match status" value="1"/>
</dbReference>
<dbReference type="EMBL" id="JADGIZ020000135">
    <property type="protein sequence ID" value="KAL2911231.1"/>
    <property type="molecule type" value="Genomic_DNA"/>
</dbReference>
<proteinExistence type="predicted"/>
<evidence type="ECO:0000256" key="5">
    <source>
        <dbReference type="ARBA" id="ARBA00022989"/>
    </source>
</evidence>
<keyword evidence="2" id="KW-0813">Transport</keyword>
<dbReference type="Proteomes" id="UP001527925">
    <property type="component" value="Unassembled WGS sequence"/>
</dbReference>
<gene>
    <name evidence="11" type="ORF">HK105_208548</name>
    <name evidence="10" type="ORF">HK105_209316</name>
</gene>
<feature type="transmembrane region" description="Helical" evidence="9">
    <location>
        <begin position="118"/>
        <end position="136"/>
    </location>
</feature>
<protein>
    <submittedName>
        <fullName evidence="10">Uncharacterized protein</fullName>
    </submittedName>
</protein>
<keyword evidence="5 9" id="KW-1133">Transmembrane helix</keyword>
<keyword evidence="3" id="KW-1003">Cell membrane</keyword>
<sequence>MTEQTGVPTSADQKHVSLTVPSSPATLGRTSSVTRPSADFVVPRASADLERGETVLRHANSRHNVTNTHGYSAGEMFNVRVSVIPKVLLPALLLTAWGAWWTVAFVVLKWTWVSQSNTLITILGVVMGLLLVFRTNTAYDRYWEARRLWGSLFTQARTLSRFIWLHVNATEDKDMYEKYGAMNLILAFVVAVKHYLRNENGHRYEDLYHLLVHLPDYKPGAFHPQTSSLPIEISLHLSSYIVTCRKRDQIDIPSFTAMANSLTALVDILGNFERIRNSPIPLAYSVHLKQTLFVYLLTLPFQLVGPMGWATIPVVFIANFTLQGIDAIAGEIENPFGYDANDLNLEEFCTDIKNEITELMERPTSLAPATWDRPAKMSDFNVLVKLSHQRKSAVKMAPGV</sequence>
<comment type="subcellular location">
    <subcellularLocation>
        <location evidence="1">Cell membrane</location>
        <topology evidence="1">Multi-pass membrane protein</topology>
    </subcellularLocation>
</comment>
<keyword evidence="6" id="KW-0406">Ion transport</keyword>
<evidence type="ECO:0000256" key="7">
    <source>
        <dbReference type="ARBA" id="ARBA00023136"/>
    </source>
</evidence>
<keyword evidence="4 9" id="KW-0812">Transmembrane</keyword>
<evidence type="ECO:0000256" key="4">
    <source>
        <dbReference type="ARBA" id="ARBA00022692"/>
    </source>
</evidence>
<dbReference type="PANTHER" id="PTHR33281">
    <property type="entry name" value="UPF0187 PROTEIN YNEE"/>
    <property type="match status" value="1"/>
</dbReference>
<keyword evidence="7 9" id="KW-0472">Membrane</keyword>
<feature type="compositionally biased region" description="Polar residues" evidence="8">
    <location>
        <begin position="1"/>
        <end position="11"/>
    </location>
</feature>
<accession>A0ABR4MVD9</accession>